<keyword evidence="2" id="KW-0238">DNA-binding</keyword>
<dbReference type="InterPro" id="IPR010982">
    <property type="entry name" value="Lambda_DNA-bd_dom_sf"/>
</dbReference>
<evidence type="ECO:0000256" key="3">
    <source>
        <dbReference type="ARBA" id="ARBA00023163"/>
    </source>
</evidence>
<keyword evidence="3" id="KW-0804">Transcription</keyword>
<name>A0A3A9WJC6_9ACTN</name>
<protein>
    <submittedName>
        <fullName evidence="6">LacI family transcriptional regulator</fullName>
    </submittedName>
</protein>
<dbReference type="CDD" id="cd01392">
    <property type="entry name" value="HTH_LacI"/>
    <property type="match status" value="1"/>
</dbReference>
<dbReference type="Gene3D" id="1.10.260.40">
    <property type="entry name" value="lambda repressor-like DNA-binding domains"/>
    <property type="match status" value="1"/>
</dbReference>
<evidence type="ECO:0000313" key="9">
    <source>
        <dbReference type="Proteomes" id="UP000275024"/>
    </source>
</evidence>
<dbReference type="GO" id="GO:0003700">
    <property type="term" value="F:DNA-binding transcription factor activity"/>
    <property type="evidence" value="ECO:0007669"/>
    <property type="project" value="TreeGrafter"/>
</dbReference>
<dbReference type="Proteomes" id="UP000268652">
    <property type="component" value="Unassembled WGS sequence"/>
</dbReference>
<feature type="region of interest" description="Disordered" evidence="4">
    <location>
        <begin position="314"/>
        <end position="347"/>
    </location>
</feature>
<dbReference type="Gene3D" id="3.40.50.2300">
    <property type="match status" value="2"/>
</dbReference>
<keyword evidence="8" id="KW-1185">Reference proteome</keyword>
<dbReference type="Pfam" id="PF13377">
    <property type="entry name" value="Peripla_BP_3"/>
    <property type="match status" value="1"/>
</dbReference>
<dbReference type="Pfam" id="PF00356">
    <property type="entry name" value="LacI"/>
    <property type="match status" value="1"/>
</dbReference>
<dbReference type="InterPro" id="IPR046335">
    <property type="entry name" value="LacI/GalR-like_sensor"/>
</dbReference>
<accession>A0A3A9WJC6</accession>
<evidence type="ECO:0000256" key="1">
    <source>
        <dbReference type="ARBA" id="ARBA00023015"/>
    </source>
</evidence>
<dbReference type="InterPro" id="IPR000843">
    <property type="entry name" value="HTH_LacI"/>
</dbReference>
<dbReference type="PANTHER" id="PTHR30146">
    <property type="entry name" value="LACI-RELATED TRANSCRIPTIONAL REPRESSOR"/>
    <property type="match status" value="1"/>
</dbReference>
<feature type="domain" description="HTH lacI-type" evidence="5">
    <location>
        <begin position="1"/>
        <end position="53"/>
    </location>
</feature>
<evidence type="ECO:0000259" key="5">
    <source>
        <dbReference type="PROSITE" id="PS50932"/>
    </source>
</evidence>
<evidence type="ECO:0000313" key="8">
    <source>
        <dbReference type="Proteomes" id="UP000268652"/>
    </source>
</evidence>
<dbReference type="SUPFAM" id="SSF47413">
    <property type="entry name" value="lambda repressor-like DNA-binding domains"/>
    <property type="match status" value="1"/>
</dbReference>
<evidence type="ECO:0000256" key="4">
    <source>
        <dbReference type="SAM" id="MobiDB-lite"/>
    </source>
</evidence>
<dbReference type="PROSITE" id="PS50932">
    <property type="entry name" value="HTH_LACI_2"/>
    <property type="match status" value="1"/>
</dbReference>
<gene>
    <name evidence="7" type="ORF">D7318_17535</name>
    <name evidence="6" type="ORF">D7319_17385</name>
</gene>
<dbReference type="SUPFAM" id="SSF53822">
    <property type="entry name" value="Periplasmic binding protein-like I"/>
    <property type="match status" value="1"/>
</dbReference>
<reference evidence="8 9" key="1">
    <citation type="submission" date="2018-09" db="EMBL/GenBank/DDBJ databases">
        <title>Streptomyces sp. nov. DS1-2, an endophytic actinomycete isolated from roots of Dendrobium scabrilingue.</title>
        <authorList>
            <person name="Kuncharoen N."/>
            <person name="Kudo T."/>
            <person name="Ohkuma M."/>
            <person name="Yuki M."/>
            <person name="Tanasupawat S."/>
        </authorList>
    </citation>
    <scope>NUCLEOTIDE SEQUENCE [LARGE SCALE GENOMIC DNA]</scope>
    <source>
        <strain evidence="6 9">AZ1-7</strain>
        <strain evidence="7 8">DS1-2</strain>
    </source>
</reference>
<organism evidence="6 9">
    <name type="scientific">Streptomyces radicis</name>
    <dbReference type="NCBI Taxonomy" id="1750517"/>
    <lineage>
        <taxon>Bacteria</taxon>
        <taxon>Bacillati</taxon>
        <taxon>Actinomycetota</taxon>
        <taxon>Actinomycetes</taxon>
        <taxon>Kitasatosporales</taxon>
        <taxon>Streptomycetaceae</taxon>
        <taxon>Streptomyces</taxon>
    </lineage>
</organism>
<dbReference type="PROSITE" id="PS00356">
    <property type="entry name" value="HTH_LACI_1"/>
    <property type="match status" value="1"/>
</dbReference>
<dbReference type="InterPro" id="IPR028082">
    <property type="entry name" value="Peripla_BP_I"/>
</dbReference>
<sequence>MADVARSAGVSQKTVSRVVNGEPHVSPAVRRRVLREIERLGFLPNESARALVTRRSRRIGIVTARTSYFGPASVLRDLEHAARAAGYFVSVVHADEQDGDEAARAVAHLVSQGVDAIAVCAPCGPVDPAALVPASLPVLVLRCPEDQGPDAAPQSVERRRITVGNDDIGGAAQATEYLLSLGHRTVHHIAGPLAWASSGHRLRGWRSALRAAGADEPPPAHGDWSPASGYHAARELLGRTGPFAFTALFAANDQMAVGAIHAIERSGRRVPDDISVVGFDDIPEAAYLSVPLSTIRQDFAETARRAIRRLIPAITGEGTPAPDARTPTELVARASTAPPPSTPPRST</sequence>
<dbReference type="CDD" id="cd01574">
    <property type="entry name" value="PBP1_LacI"/>
    <property type="match status" value="1"/>
</dbReference>
<dbReference type="SMART" id="SM00354">
    <property type="entry name" value="HTH_LACI"/>
    <property type="match status" value="1"/>
</dbReference>
<dbReference type="OrthoDB" id="9785139at2"/>
<feature type="compositionally biased region" description="Pro residues" evidence="4">
    <location>
        <begin position="337"/>
        <end position="347"/>
    </location>
</feature>
<comment type="caution">
    <text evidence="6">The sequence shown here is derived from an EMBL/GenBank/DDBJ whole genome shotgun (WGS) entry which is preliminary data.</text>
</comment>
<dbReference type="GO" id="GO:0000976">
    <property type="term" value="F:transcription cis-regulatory region binding"/>
    <property type="evidence" value="ECO:0007669"/>
    <property type="project" value="TreeGrafter"/>
</dbReference>
<proteinExistence type="predicted"/>
<dbReference type="EMBL" id="RBDX01000013">
    <property type="protein sequence ID" value="RKN07846.1"/>
    <property type="molecule type" value="Genomic_DNA"/>
</dbReference>
<dbReference type="AlphaFoldDB" id="A0A3A9WJC6"/>
<keyword evidence="1" id="KW-0805">Transcription regulation</keyword>
<dbReference type="Proteomes" id="UP000275024">
    <property type="component" value="Unassembled WGS sequence"/>
</dbReference>
<dbReference type="EMBL" id="RBDY01000012">
    <property type="protein sequence ID" value="RKN20700.1"/>
    <property type="molecule type" value="Genomic_DNA"/>
</dbReference>
<evidence type="ECO:0000313" key="7">
    <source>
        <dbReference type="EMBL" id="RKN20700.1"/>
    </source>
</evidence>
<evidence type="ECO:0000313" key="6">
    <source>
        <dbReference type="EMBL" id="RKN07846.1"/>
    </source>
</evidence>
<evidence type="ECO:0000256" key="2">
    <source>
        <dbReference type="ARBA" id="ARBA00023125"/>
    </source>
</evidence>
<dbReference type="PANTHER" id="PTHR30146:SF109">
    <property type="entry name" value="HTH-TYPE TRANSCRIPTIONAL REGULATOR GALS"/>
    <property type="match status" value="1"/>
</dbReference>